<keyword evidence="8 10" id="KW-1133">Transmembrane helix</keyword>
<evidence type="ECO:0000256" key="3">
    <source>
        <dbReference type="ARBA" id="ARBA00022448"/>
    </source>
</evidence>
<evidence type="ECO:0000256" key="6">
    <source>
        <dbReference type="ARBA" id="ARBA00022692"/>
    </source>
</evidence>
<dbReference type="Gene3D" id="2.30.42.10">
    <property type="match status" value="1"/>
</dbReference>
<gene>
    <name evidence="12" type="primary">gspC</name>
    <name evidence="12" type="ORF">ED208_12180</name>
</gene>
<keyword evidence="4" id="KW-1003">Cell membrane</keyword>
<evidence type="ECO:0000256" key="7">
    <source>
        <dbReference type="ARBA" id="ARBA00022927"/>
    </source>
</evidence>
<feature type="transmembrane region" description="Helical" evidence="10">
    <location>
        <begin position="34"/>
        <end position="55"/>
    </location>
</feature>
<dbReference type="RefSeq" id="WP_123212181.1">
    <property type="nucleotide sequence ID" value="NZ_RJVO01000005.1"/>
</dbReference>
<evidence type="ECO:0000256" key="8">
    <source>
        <dbReference type="ARBA" id="ARBA00022989"/>
    </source>
</evidence>
<keyword evidence="7" id="KW-0653">Protein transport</keyword>
<reference evidence="12 13" key="1">
    <citation type="submission" date="2018-10" db="EMBL/GenBank/DDBJ databases">
        <authorList>
            <person name="Chen W.-M."/>
        </authorList>
    </citation>
    <scope>NUCLEOTIDE SEQUENCE [LARGE SCALE GENOMIC DNA]</scope>
    <source>
        <strain evidence="12 13">THS-13</strain>
    </source>
</reference>
<feature type="domain" description="PDZ" evidence="11">
    <location>
        <begin position="219"/>
        <end position="294"/>
    </location>
</feature>
<dbReference type="InParanoid" id="A0A3N0V8V5"/>
<name>A0A3N0V8V5_9GAMM</name>
<keyword evidence="6 10" id="KW-0812">Transmembrane</keyword>
<dbReference type="GO" id="GO:0005886">
    <property type="term" value="C:plasma membrane"/>
    <property type="evidence" value="ECO:0007669"/>
    <property type="project" value="UniProtKB-SubCell"/>
</dbReference>
<comment type="similarity">
    <text evidence="2">Belongs to the GSP C family.</text>
</comment>
<evidence type="ECO:0000313" key="12">
    <source>
        <dbReference type="EMBL" id="ROH89159.1"/>
    </source>
</evidence>
<dbReference type="Proteomes" id="UP000282106">
    <property type="component" value="Unassembled WGS sequence"/>
</dbReference>
<dbReference type="GO" id="GO:0015628">
    <property type="term" value="P:protein secretion by the type II secretion system"/>
    <property type="evidence" value="ECO:0007669"/>
    <property type="project" value="InterPro"/>
</dbReference>
<dbReference type="NCBIfam" id="TIGR01713">
    <property type="entry name" value="typeII_sec_gspC"/>
    <property type="match status" value="1"/>
</dbReference>
<evidence type="ECO:0000256" key="2">
    <source>
        <dbReference type="ARBA" id="ARBA00007986"/>
    </source>
</evidence>
<dbReference type="SUPFAM" id="SSF50156">
    <property type="entry name" value="PDZ domain-like"/>
    <property type="match status" value="1"/>
</dbReference>
<dbReference type="EMBL" id="RJVO01000005">
    <property type="protein sequence ID" value="ROH89159.1"/>
    <property type="molecule type" value="Genomic_DNA"/>
</dbReference>
<comment type="subcellular location">
    <subcellularLocation>
        <location evidence="1">Cell inner membrane</location>
    </subcellularLocation>
</comment>
<evidence type="ECO:0000256" key="9">
    <source>
        <dbReference type="ARBA" id="ARBA00023136"/>
    </source>
</evidence>
<dbReference type="InterPro" id="IPR001639">
    <property type="entry name" value="T2SS_protein-GspC"/>
</dbReference>
<keyword evidence="3" id="KW-0813">Transport</keyword>
<dbReference type="InterPro" id="IPR001478">
    <property type="entry name" value="PDZ"/>
</dbReference>
<accession>A0A3N0V8V5</accession>
<evidence type="ECO:0000256" key="5">
    <source>
        <dbReference type="ARBA" id="ARBA00022519"/>
    </source>
</evidence>
<dbReference type="SMART" id="SM00228">
    <property type="entry name" value="PDZ"/>
    <property type="match status" value="1"/>
</dbReference>
<dbReference type="InterPro" id="IPR036034">
    <property type="entry name" value="PDZ_sf"/>
</dbReference>
<keyword evidence="9 10" id="KW-0472">Membrane</keyword>
<proteinExistence type="inferred from homology"/>
<evidence type="ECO:0000256" key="10">
    <source>
        <dbReference type="SAM" id="Phobius"/>
    </source>
</evidence>
<dbReference type="Gene3D" id="2.30.30.830">
    <property type="match status" value="1"/>
</dbReference>
<dbReference type="FunCoup" id="A0A3N0V8V5">
    <property type="interactions" value="27"/>
</dbReference>
<dbReference type="GO" id="GO:0015627">
    <property type="term" value="C:type II protein secretion system complex"/>
    <property type="evidence" value="ECO:0007669"/>
    <property type="project" value="InterPro"/>
</dbReference>
<evidence type="ECO:0000256" key="4">
    <source>
        <dbReference type="ARBA" id="ARBA00022475"/>
    </source>
</evidence>
<comment type="caution">
    <text evidence="12">The sequence shown here is derived from an EMBL/GenBank/DDBJ whole genome shotgun (WGS) entry which is preliminary data.</text>
</comment>
<protein>
    <submittedName>
        <fullName evidence="12">Type II secretion system protein GspC</fullName>
    </submittedName>
</protein>
<keyword evidence="13" id="KW-1185">Reference proteome</keyword>
<dbReference type="AlphaFoldDB" id="A0A3N0V8V5"/>
<dbReference type="Pfam" id="PF13180">
    <property type="entry name" value="PDZ_2"/>
    <property type="match status" value="1"/>
</dbReference>
<evidence type="ECO:0000313" key="13">
    <source>
        <dbReference type="Proteomes" id="UP000282106"/>
    </source>
</evidence>
<evidence type="ECO:0000256" key="1">
    <source>
        <dbReference type="ARBA" id="ARBA00004533"/>
    </source>
</evidence>
<dbReference type="InterPro" id="IPR024961">
    <property type="entry name" value="T2SS_GspC_N"/>
</dbReference>
<sequence length="305" mass="31935">MTATSLPKLPPALANVLARARLLYQRHGQRLPPLAVLLLSLLIAWQLASLVWLAVPTPEAARWKPAPAYVDPTPPKPAVNNDGLASSHLFGEYRAGAVSDAASLANAPDTQLNFTLLGILAGSSDAESLALISREGGDEAPFRIGDDVSPGVNLQAIFPDRVILSRNGRLETLRLDKDAPSNAPLLNAVAQGDSQEGTPAAAEMLSQIRQQVMTDPSKAASFIRVQPIAGESGVRGYRVYPGPERGAFNAAGLKPGDVVTAINGTPLNDPGQALQLLQSLSTASSLNLAVERNGATQSVNLSVNP</sequence>
<dbReference type="Pfam" id="PF11356">
    <property type="entry name" value="T2SSC"/>
    <property type="match status" value="1"/>
</dbReference>
<evidence type="ECO:0000259" key="11">
    <source>
        <dbReference type="SMART" id="SM00228"/>
    </source>
</evidence>
<organism evidence="12 13">
    <name type="scientific">Stagnimonas aquatica</name>
    <dbReference type="NCBI Taxonomy" id="2689987"/>
    <lineage>
        <taxon>Bacteria</taxon>
        <taxon>Pseudomonadati</taxon>
        <taxon>Pseudomonadota</taxon>
        <taxon>Gammaproteobacteria</taxon>
        <taxon>Nevskiales</taxon>
        <taxon>Nevskiaceae</taxon>
        <taxon>Stagnimonas</taxon>
    </lineage>
</organism>
<keyword evidence="5" id="KW-0997">Cell inner membrane</keyword>